<dbReference type="Proteomes" id="UP001301731">
    <property type="component" value="Chromosome"/>
</dbReference>
<dbReference type="RefSeq" id="WP_318103081.1">
    <property type="nucleotide sequence ID" value="NZ_CP137573.1"/>
</dbReference>
<evidence type="ECO:0000313" key="2">
    <source>
        <dbReference type="EMBL" id="WOX22069.1"/>
    </source>
</evidence>
<evidence type="ECO:0008006" key="4">
    <source>
        <dbReference type="Google" id="ProtNLM"/>
    </source>
</evidence>
<organism evidence="2 3">
    <name type="scientific">Streptomyces solicathayae</name>
    <dbReference type="NCBI Taxonomy" id="3081768"/>
    <lineage>
        <taxon>Bacteria</taxon>
        <taxon>Bacillati</taxon>
        <taxon>Actinomycetota</taxon>
        <taxon>Actinomycetes</taxon>
        <taxon>Kitasatosporales</taxon>
        <taxon>Streptomycetaceae</taxon>
        <taxon>Streptomyces</taxon>
    </lineage>
</organism>
<feature type="transmembrane region" description="Helical" evidence="1">
    <location>
        <begin position="214"/>
        <end position="232"/>
    </location>
</feature>
<gene>
    <name evidence="2" type="ORF">R2D22_11980</name>
</gene>
<feature type="transmembrane region" description="Helical" evidence="1">
    <location>
        <begin position="68"/>
        <end position="89"/>
    </location>
</feature>
<evidence type="ECO:0000313" key="3">
    <source>
        <dbReference type="Proteomes" id="UP001301731"/>
    </source>
</evidence>
<protein>
    <recommendedName>
        <fullName evidence="4">Integral membrane protein</fullName>
    </recommendedName>
</protein>
<sequence length="287" mass="29937">MNQSRSTSSSGCAIAPYSDEVKPWAALAAGVLVALGAAILLHLPGTLSVGFSLTTPVTSRPVAARKKAGAFVLVVAAITALWAAAVTTMSLGTQLLLSDRASVMVSALLLTVFGGGYVVQAATEPVEREVHALQSGPAKTMALELIQSGGRGAVDEEHSDKRGERTTEPYARAARGCVAALVFAFALLVVLFSFGGTIEMESFPGLRENRGPLIVYMQVFAALVGIGGLALSGWRSYGGWAAVACIGALMALRMWTLAPALHCWSYDSVGRNDDGSYTCVNRGDMLP</sequence>
<keyword evidence="3" id="KW-1185">Reference proteome</keyword>
<evidence type="ECO:0000256" key="1">
    <source>
        <dbReference type="SAM" id="Phobius"/>
    </source>
</evidence>
<keyword evidence="1" id="KW-0812">Transmembrane</keyword>
<dbReference type="EMBL" id="CP137573">
    <property type="protein sequence ID" value="WOX22069.1"/>
    <property type="molecule type" value="Genomic_DNA"/>
</dbReference>
<proteinExistence type="predicted"/>
<keyword evidence="1" id="KW-1133">Transmembrane helix</keyword>
<reference evidence="2 3" key="1">
    <citation type="submission" date="2023-10" db="EMBL/GenBank/DDBJ databases">
        <title>The genome sequence of Streptomyces sp. HUAS YS2.</title>
        <authorList>
            <person name="Mo P."/>
        </authorList>
    </citation>
    <scope>NUCLEOTIDE SEQUENCE [LARGE SCALE GENOMIC DNA]</scope>
    <source>
        <strain evidence="2 3">HUAS YS2</strain>
    </source>
</reference>
<feature type="transmembrane region" description="Helical" evidence="1">
    <location>
        <begin position="24"/>
        <end position="47"/>
    </location>
</feature>
<feature type="transmembrane region" description="Helical" evidence="1">
    <location>
        <begin position="239"/>
        <end position="258"/>
    </location>
</feature>
<feature type="transmembrane region" description="Helical" evidence="1">
    <location>
        <begin position="173"/>
        <end position="194"/>
    </location>
</feature>
<keyword evidence="1" id="KW-0472">Membrane</keyword>
<accession>A0ABZ0LRH2</accession>
<feature type="transmembrane region" description="Helical" evidence="1">
    <location>
        <begin position="101"/>
        <end position="119"/>
    </location>
</feature>
<name>A0ABZ0LRH2_9ACTN</name>